<proteinExistence type="predicted"/>
<dbReference type="STRING" id="395493.BegalDRAFT_2387"/>
<dbReference type="InterPro" id="IPR016457">
    <property type="entry name" value="Formylmethanofuran_DH_bsu"/>
</dbReference>
<evidence type="ECO:0000313" key="1">
    <source>
        <dbReference type="EMBL" id="EIJ43238.1"/>
    </source>
</evidence>
<dbReference type="RefSeq" id="WP_002690248.1">
    <property type="nucleotide sequence ID" value="NZ_JH600070.1"/>
</dbReference>
<protein>
    <submittedName>
        <fullName evidence="1">Formylmethanofuran dehydrogenase subunit B</fullName>
    </submittedName>
</protein>
<accession>I3CHZ5</accession>
<dbReference type="EMBL" id="JH600070">
    <property type="protein sequence ID" value="EIJ43238.1"/>
    <property type="molecule type" value="Genomic_DNA"/>
</dbReference>
<dbReference type="HOGENOM" id="CLU_034348_1_0_6"/>
<dbReference type="PIRSF" id="PIRSF005646">
    <property type="entry name" value="FwdB"/>
    <property type="match status" value="1"/>
</dbReference>
<keyword evidence="2" id="KW-1185">Reference proteome</keyword>
<dbReference type="AlphaFoldDB" id="I3CHZ5"/>
<name>I3CHZ5_9GAMM</name>
<dbReference type="Proteomes" id="UP000005744">
    <property type="component" value="Unassembled WGS sequence"/>
</dbReference>
<dbReference type="SUPFAM" id="SSF53706">
    <property type="entry name" value="Formate dehydrogenase/DMSO reductase, domains 1-3"/>
    <property type="match status" value="1"/>
</dbReference>
<organism evidence="1 2">
    <name type="scientific">Beggiatoa alba B18LD</name>
    <dbReference type="NCBI Taxonomy" id="395493"/>
    <lineage>
        <taxon>Bacteria</taxon>
        <taxon>Pseudomonadati</taxon>
        <taxon>Pseudomonadota</taxon>
        <taxon>Gammaproteobacteria</taxon>
        <taxon>Thiotrichales</taxon>
        <taxon>Thiotrichaceae</taxon>
        <taxon>Beggiatoa</taxon>
    </lineage>
</organism>
<dbReference type="OrthoDB" id="240576at2"/>
<dbReference type="GO" id="GO:0015948">
    <property type="term" value="P:methanogenesis"/>
    <property type="evidence" value="ECO:0007669"/>
    <property type="project" value="InterPro"/>
</dbReference>
<sequence length="421" mass="46397">MLATQHENVTCPFCALLCDDLQVHQENNQIQKVTHACQQGLEGFQYQTEVKPRIQGQIVSEAEATIAAVELLAKAKLPLYAGLGTDVAGIRAVLQLAEQTGGILDHQDSSKQSARTLAIQHSGYLTTTLTEVRNRADFMLWIGDGIPTYYPRLWERCAQRKETLFTNAPKQPSLIQLGGTPVEYAQKSFNIPLSQLPEVINGLRALLAGHTLQQTHIAGIPVADYQSLMTQMTATQYGVIVWQTSGLPATQTDLLINALYQLVKELNQNTRFAALPLGGSHGGVSALQVTTWHTGFPLRIGFKQEQVTYDVWQFDTLRLLEQGEIDTLIWLSSFSDVKLPKEAAQTPTILIANTYPQTLAFEPTIFLPISTPGIHHTGQLFRTDGVVSLPLKRILKSELPTAEAILHTLSAKLMAKNVDNV</sequence>
<dbReference type="GO" id="GO:0018493">
    <property type="term" value="F:formylmethanofuran dehydrogenase activity"/>
    <property type="evidence" value="ECO:0007669"/>
    <property type="project" value="InterPro"/>
</dbReference>
<dbReference type="eggNOG" id="COG1029">
    <property type="taxonomic scope" value="Bacteria"/>
</dbReference>
<reference evidence="1 2" key="1">
    <citation type="submission" date="2011-11" db="EMBL/GenBank/DDBJ databases">
        <title>Improved High-Quality Draft sequence of Beggiatoa alba B18lD.</title>
        <authorList>
            <consortium name="US DOE Joint Genome Institute"/>
            <person name="Lucas S."/>
            <person name="Han J."/>
            <person name="Lapidus A."/>
            <person name="Cheng J.-F."/>
            <person name="Goodwin L."/>
            <person name="Pitluck S."/>
            <person name="Peters L."/>
            <person name="Mikhailova N."/>
            <person name="Held B."/>
            <person name="Detter J.C."/>
            <person name="Han C."/>
            <person name="Tapia R."/>
            <person name="Land M."/>
            <person name="Hauser L."/>
            <person name="Kyrpides N."/>
            <person name="Ivanova N."/>
            <person name="Pagani I."/>
            <person name="Samuel K."/>
            <person name="Teske A."/>
            <person name="Mueller J."/>
            <person name="Woyke T."/>
        </authorList>
    </citation>
    <scope>NUCLEOTIDE SEQUENCE [LARGE SCALE GENOMIC DNA]</scope>
    <source>
        <strain evidence="1 2">B18LD</strain>
    </source>
</reference>
<gene>
    <name evidence="1" type="ORF">BegalDRAFT_2387</name>
</gene>
<evidence type="ECO:0000313" key="2">
    <source>
        <dbReference type="Proteomes" id="UP000005744"/>
    </source>
</evidence>